<protein>
    <recommendedName>
        <fullName evidence="6">Medium/long-chain acyl-CoA thioesterase YigI</fullName>
        <ecNumber evidence="5">3.1.2.20</ecNumber>
    </recommendedName>
</protein>
<reference evidence="9" key="2">
    <citation type="submission" date="2023-02" db="EMBL/GenBank/DDBJ databases">
        <title>'Rhodoalgimonas zhirmunskyi' gen. nov., isolated from a red alga.</title>
        <authorList>
            <person name="Nedashkovskaya O.I."/>
            <person name="Otstavnykh N.Y."/>
            <person name="Bystritskaya E.P."/>
            <person name="Balabanova L.A."/>
            <person name="Isaeva M.P."/>
        </authorList>
    </citation>
    <scope>NUCLEOTIDE SEQUENCE</scope>
    <source>
        <strain evidence="9">KCTC 52189</strain>
    </source>
</reference>
<evidence type="ECO:0000256" key="2">
    <source>
        <dbReference type="ARBA" id="ARBA00035880"/>
    </source>
</evidence>
<comment type="catalytic activity">
    <reaction evidence="3">
        <text>a long-chain fatty acyl-CoA + H2O = a long-chain fatty acid + CoA + H(+)</text>
        <dbReference type="Rhea" id="RHEA:67680"/>
        <dbReference type="ChEBI" id="CHEBI:15377"/>
        <dbReference type="ChEBI" id="CHEBI:15378"/>
        <dbReference type="ChEBI" id="CHEBI:57287"/>
        <dbReference type="ChEBI" id="CHEBI:57560"/>
        <dbReference type="ChEBI" id="CHEBI:83139"/>
    </reaction>
</comment>
<evidence type="ECO:0000256" key="5">
    <source>
        <dbReference type="ARBA" id="ARBA00038894"/>
    </source>
</evidence>
<evidence type="ECO:0000313" key="9">
    <source>
        <dbReference type="EMBL" id="MDQ2088288.1"/>
    </source>
</evidence>
<comment type="similarity">
    <text evidence="4">Belongs to the YigI thioesterase family.</text>
</comment>
<dbReference type="GO" id="GO:0047617">
    <property type="term" value="F:fatty acyl-CoA hydrolase activity"/>
    <property type="evidence" value="ECO:0007669"/>
    <property type="project" value="UniProtKB-EC"/>
</dbReference>
<feature type="domain" description="Thioesterase" evidence="8">
    <location>
        <begin position="52"/>
        <end position="125"/>
    </location>
</feature>
<gene>
    <name evidence="9" type="ORF">NO357_00035</name>
</gene>
<evidence type="ECO:0000256" key="7">
    <source>
        <dbReference type="ARBA" id="ARBA00048062"/>
    </source>
</evidence>
<evidence type="ECO:0000256" key="6">
    <source>
        <dbReference type="ARBA" id="ARBA00040062"/>
    </source>
</evidence>
<dbReference type="AlphaFoldDB" id="A0AAE3WAZ9"/>
<reference evidence="9" key="1">
    <citation type="submission" date="2022-07" db="EMBL/GenBank/DDBJ databases">
        <authorList>
            <person name="Otstavnykh N."/>
            <person name="Isaeva M."/>
            <person name="Bystritskaya E."/>
        </authorList>
    </citation>
    <scope>NUCLEOTIDE SEQUENCE</scope>
    <source>
        <strain evidence="9">KCTC 52189</strain>
    </source>
</reference>
<accession>A0AAE3WAZ9</accession>
<keyword evidence="10" id="KW-1185">Reference proteome</keyword>
<evidence type="ECO:0000256" key="4">
    <source>
        <dbReference type="ARBA" id="ARBA00038381"/>
    </source>
</evidence>
<organism evidence="9 10">
    <name type="scientific">Marimonas arenosa</name>
    <dbReference type="NCBI Taxonomy" id="1795305"/>
    <lineage>
        <taxon>Bacteria</taxon>
        <taxon>Pseudomonadati</taxon>
        <taxon>Pseudomonadota</taxon>
        <taxon>Alphaproteobacteria</taxon>
        <taxon>Rhodobacterales</taxon>
        <taxon>Paracoccaceae</taxon>
        <taxon>Marimonas</taxon>
    </lineage>
</organism>
<dbReference type="Gene3D" id="3.10.129.10">
    <property type="entry name" value="Hotdog Thioesterase"/>
    <property type="match status" value="1"/>
</dbReference>
<keyword evidence="1" id="KW-0378">Hydrolase</keyword>
<evidence type="ECO:0000259" key="8">
    <source>
        <dbReference type="Pfam" id="PF03061"/>
    </source>
</evidence>
<dbReference type="Pfam" id="PF03061">
    <property type="entry name" value="4HBT"/>
    <property type="match status" value="1"/>
</dbReference>
<dbReference type="EMBL" id="JANHAX010000001">
    <property type="protein sequence ID" value="MDQ2088288.1"/>
    <property type="molecule type" value="Genomic_DNA"/>
</dbReference>
<dbReference type="NCBIfam" id="TIGR00369">
    <property type="entry name" value="unchar_dom_1"/>
    <property type="match status" value="1"/>
</dbReference>
<comment type="caution">
    <text evidence="9">The sequence shown here is derived from an EMBL/GenBank/DDBJ whole genome shotgun (WGS) entry which is preliminary data.</text>
</comment>
<evidence type="ECO:0000256" key="1">
    <source>
        <dbReference type="ARBA" id="ARBA00022801"/>
    </source>
</evidence>
<comment type="catalytic activity">
    <reaction evidence="2">
        <text>a fatty acyl-CoA + H2O = a fatty acid + CoA + H(+)</text>
        <dbReference type="Rhea" id="RHEA:16781"/>
        <dbReference type="ChEBI" id="CHEBI:15377"/>
        <dbReference type="ChEBI" id="CHEBI:15378"/>
        <dbReference type="ChEBI" id="CHEBI:28868"/>
        <dbReference type="ChEBI" id="CHEBI:57287"/>
        <dbReference type="ChEBI" id="CHEBI:77636"/>
        <dbReference type="EC" id="3.1.2.20"/>
    </reaction>
</comment>
<dbReference type="CDD" id="cd03443">
    <property type="entry name" value="PaaI_thioesterase"/>
    <property type="match status" value="1"/>
</dbReference>
<dbReference type="RefSeq" id="WP_306733561.1">
    <property type="nucleotide sequence ID" value="NZ_JANHAX010000001.1"/>
</dbReference>
<sequence>MSFTTYGDYAARTRDSFDRQAAMRTLGIAITDVAPGRVWLTLPFRADLTQQHGFLHAAVITAAMDSAAGYAAYTLMPEDAGVLTAEFKSSFLAPARGSRFNVEARVLKPGRTLIFTEAVAHAIDGAAEREIARLTATMVVVQGRADVTG</sequence>
<dbReference type="PANTHER" id="PTHR43240:SF20">
    <property type="entry name" value="MEDIUM_LONG-CHAIN ACYL-COA THIOESTERASE YIGI"/>
    <property type="match status" value="1"/>
</dbReference>
<evidence type="ECO:0000313" key="10">
    <source>
        <dbReference type="Proteomes" id="UP001226762"/>
    </source>
</evidence>
<dbReference type="EC" id="3.1.2.20" evidence="5"/>
<dbReference type="SUPFAM" id="SSF54637">
    <property type="entry name" value="Thioesterase/thiol ester dehydrase-isomerase"/>
    <property type="match status" value="1"/>
</dbReference>
<dbReference type="PANTHER" id="PTHR43240">
    <property type="entry name" value="1,4-DIHYDROXY-2-NAPHTHOYL-COA THIOESTERASE 1"/>
    <property type="match status" value="1"/>
</dbReference>
<name>A0AAE3WAZ9_9RHOB</name>
<evidence type="ECO:0000256" key="3">
    <source>
        <dbReference type="ARBA" id="ARBA00036002"/>
    </source>
</evidence>
<dbReference type="InterPro" id="IPR006683">
    <property type="entry name" value="Thioestr_dom"/>
</dbReference>
<dbReference type="InterPro" id="IPR003736">
    <property type="entry name" value="PAAI_dom"/>
</dbReference>
<dbReference type="Proteomes" id="UP001226762">
    <property type="component" value="Unassembled WGS sequence"/>
</dbReference>
<comment type="catalytic activity">
    <reaction evidence="7">
        <text>a medium-chain fatty acyl-CoA + H2O = a medium-chain fatty acid + CoA + H(+)</text>
        <dbReference type="Rhea" id="RHEA:68184"/>
        <dbReference type="ChEBI" id="CHEBI:15377"/>
        <dbReference type="ChEBI" id="CHEBI:15378"/>
        <dbReference type="ChEBI" id="CHEBI:57287"/>
        <dbReference type="ChEBI" id="CHEBI:59558"/>
        <dbReference type="ChEBI" id="CHEBI:90546"/>
    </reaction>
</comment>
<proteinExistence type="inferred from homology"/>
<dbReference type="InterPro" id="IPR029069">
    <property type="entry name" value="HotDog_dom_sf"/>
</dbReference>